<proteinExistence type="predicted"/>
<evidence type="ECO:0000313" key="2">
    <source>
        <dbReference type="Proteomes" id="UP001226091"/>
    </source>
</evidence>
<sequence length="60" mass="6856">MDSKTGPAIFYTLIDLKQDDEITVTDEKGTALTFIVKKQESYIEDQLLLMKFSRQEQAGI</sequence>
<organism evidence="1 2">
    <name type="scientific">Metabacillus hrfriensis</name>
    <dbReference type="NCBI Taxonomy" id="3048891"/>
    <lineage>
        <taxon>Bacteria</taxon>
        <taxon>Bacillati</taxon>
        <taxon>Bacillota</taxon>
        <taxon>Bacilli</taxon>
        <taxon>Bacillales</taxon>
        <taxon>Bacillaceae</taxon>
        <taxon>Metabacillus</taxon>
    </lineage>
</organism>
<reference evidence="2" key="1">
    <citation type="journal article" date="2025" name="Aquaculture">
        <title>Assessment of the bioflocculant production and safety properties of Metabacillus hrfriensis sp. nov. based on phenotypic and whole-genome sequencing analysis.</title>
        <authorList>
            <person name="Zhang R."/>
            <person name="Zhao Z."/>
            <person name="Luo L."/>
            <person name="Wang S."/>
            <person name="Guo K."/>
            <person name="Xu W."/>
        </authorList>
    </citation>
    <scope>NUCLEOTIDE SEQUENCE [LARGE SCALE GENOMIC DNA]</scope>
    <source>
        <strain evidence="2">CT-WN-B3</strain>
    </source>
</reference>
<dbReference type="Proteomes" id="UP001226091">
    <property type="component" value="Chromosome"/>
</dbReference>
<protein>
    <submittedName>
        <fullName evidence="1">Class F sortase</fullName>
    </submittedName>
</protein>
<gene>
    <name evidence="1" type="ORF">QLQ22_06785</name>
</gene>
<evidence type="ECO:0000313" key="1">
    <source>
        <dbReference type="EMBL" id="WHZ59036.1"/>
    </source>
</evidence>
<dbReference type="EMBL" id="CP126116">
    <property type="protein sequence ID" value="WHZ59036.1"/>
    <property type="molecule type" value="Genomic_DNA"/>
</dbReference>
<name>A0ACD4REX0_9BACI</name>
<accession>A0ACD4REX0</accession>
<keyword evidence="2" id="KW-1185">Reference proteome</keyword>